<name>A0AA88DW62_FICCA</name>
<evidence type="ECO:0000313" key="1">
    <source>
        <dbReference type="EMBL" id="GMN62713.1"/>
    </source>
</evidence>
<keyword evidence="2" id="KW-1185">Reference proteome</keyword>
<dbReference type="EMBL" id="BTGU01000133">
    <property type="protein sequence ID" value="GMN62713.1"/>
    <property type="molecule type" value="Genomic_DNA"/>
</dbReference>
<evidence type="ECO:0000313" key="2">
    <source>
        <dbReference type="Proteomes" id="UP001187192"/>
    </source>
</evidence>
<protein>
    <submittedName>
        <fullName evidence="1">Uncharacterized protein</fullName>
    </submittedName>
</protein>
<dbReference type="AlphaFoldDB" id="A0AA88DW62"/>
<organism evidence="1 2">
    <name type="scientific">Ficus carica</name>
    <name type="common">Common fig</name>
    <dbReference type="NCBI Taxonomy" id="3494"/>
    <lineage>
        <taxon>Eukaryota</taxon>
        <taxon>Viridiplantae</taxon>
        <taxon>Streptophyta</taxon>
        <taxon>Embryophyta</taxon>
        <taxon>Tracheophyta</taxon>
        <taxon>Spermatophyta</taxon>
        <taxon>Magnoliopsida</taxon>
        <taxon>eudicotyledons</taxon>
        <taxon>Gunneridae</taxon>
        <taxon>Pentapetalae</taxon>
        <taxon>rosids</taxon>
        <taxon>fabids</taxon>
        <taxon>Rosales</taxon>
        <taxon>Moraceae</taxon>
        <taxon>Ficeae</taxon>
        <taxon>Ficus</taxon>
    </lineage>
</organism>
<sequence length="83" mass="9349">MTKEAFLDFDLGLLSSEDDDGSIGKKQFHILQNDNSTLPLDEWPFHGEWAFRWKGHSGPNFPTKLDNGIVFPFLSISPDQTGP</sequence>
<comment type="caution">
    <text evidence="1">The sequence shown here is derived from an EMBL/GenBank/DDBJ whole genome shotgun (WGS) entry which is preliminary data.</text>
</comment>
<reference evidence="1" key="1">
    <citation type="submission" date="2023-07" db="EMBL/GenBank/DDBJ databases">
        <title>draft genome sequence of fig (Ficus carica).</title>
        <authorList>
            <person name="Takahashi T."/>
            <person name="Nishimura K."/>
        </authorList>
    </citation>
    <scope>NUCLEOTIDE SEQUENCE</scope>
</reference>
<gene>
    <name evidence="1" type="ORF">TIFTF001_031792</name>
</gene>
<proteinExistence type="predicted"/>
<dbReference type="Proteomes" id="UP001187192">
    <property type="component" value="Unassembled WGS sequence"/>
</dbReference>
<accession>A0AA88DW62</accession>